<accession>A0A6J2UYG5</accession>
<gene>
    <name evidence="5" type="primary">LOC115807945</name>
</gene>
<dbReference type="RefSeq" id="XP_030625059.1">
    <property type="nucleotide sequence ID" value="XM_030769199.1"/>
</dbReference>
<evidence type="ECO:0000256" key="1">
    <source>
        <dbReference type="ARBA" id="ARBA00022553"/>
    </source>
</evidence>
<dbReference type="GO" id="GO:2001236">
    <property type="term" value="P:regulation of extrinsic apoptotic signaling pathway"/>
    <property type="evidence" value="ECO:0007669"/>
    <property type="project" value="TreeGrafter"/>
</dbReference>
<dbReference type="InParanoid" id="A0A6J2UYG5"/>
<protein>
    <submittedName>
        <fullName evidence="5">Apoptosis facilitator Bcl-2-like protein 14</fullName>
    </submittedName>
</protein>
<proteinExistence type="predicted"/>
<keyword evidence="4" id="KW-1185">Reference proteome</keyword>
<evidence type="ECO:0000313" key="4">
    <source>
        <dbReference type="Proteomes" id="UP000504632"/>
    </source>
</evidence>
<dbReference type="PANTHER" id="PTHR14965">
    <property type="entry name" value="SI:CH73-248E21.1"/>
    <property type="match status" value="1"/>
</dbReference>
<keyword evidence="2" id="KW-0053">Apoptosis</keyword>
<dbReference type="Gene3D" id="1.10.437.10">
    <property type="entry name" value="Blc2-like"/>
    <property type="match status" value="1"/>
</dbReference>
<evidence type="ECO:0000256" key="3">
    <source>
        <dbReference type="SAM" id="MobiDB-lite"/>
    </source>
</evidence>
<organism evidence="4 5">
    <name type="scientific">Chanos chanos</name>
    <name type="common">Milkfish</name>
    <name type="synonym">Mugil chanos</name>
    <dbReference type="NCBI Taxonomy" id="29144"/>
    <lineage>
        <taxon>Eukaryota</taxon>
        <taxon>Metazoa</taxon>
        <taxon>Chordata</taxon>
        <taxon>Craniata</taxon>
        <taxon>Vertebrata</taxon>
        <taxon>Euteleostomi</taxon>
        <taxon>Actinopterygii</taxon>
        <taxon>Neopterygii</taxon>
        <taxon>Teleostei</taxon>
        <taxon>Ostariophysi</taxon>
        <taxon>Gonorynchiformes</taxon>
        <taxon>Chanidae</taxon>
        <taxon>Chanos</taxon>
    </lineage>
</organism>
<sequence>MAKEEGDGNVQDFSKDSFELRLLMAYIQRRRPPDKQLEQSNANRETVETHSELTNGGPQPAMLESKEKDLGAMAQKLTEIAESVHIIPEYLETDGDEDDVQKIVEMLREYGDRLNEQIERNHALVQTLRNSFESYSFFAKVADAFLKRLSPAEIPSTQDNKQTKLALICEITSRLTAIDNHPMNQIMGFGAKYLQEHFSSWINTQGGYEKVLGVEEEVH</sequence>
<evidence type="ECO:0000313" key="5">
    <source>
        <dbReference type="RefSeq" id="XP_030625059.1"/>
    </source>
</evidence>
<keyword evidence="1" id="KW-0597">Phosphoprotein</keyword>
<dbReference type="GeneID" id="115807945"/>
<dbReference type="InterPro" id="IPR036834">
    <property type="entry name" value="Bcl-2-like_sf"/>
</dbReference>
<dbReference type="GO" id="GO:0006915">
    <property type="term" value="P:apoptotic process"/>
    <property type="evidence" value="ECO:0007669"/>
    <property type="project" value="UniProtKB-KW"/>
</dbReference>
<reference evidence="5" key="1">
    <citation type="submission" date="2025-08" db="UniProtKB">
        <authorList>
            <consortium name="RefSeq"/>
        </authorList>
    </citation>
    <scope>IDENTIFICATION</scope>
</reference>
<dbReference type="OrthoDB" id="9948726at2759"/>
<feature type="region of interest" description="Disordered" evidence="3">
    <location>
        <begin position="29"/>
        <end position="63"/>
    </location>
</feature>
<dbReference type="AlphaFoldDB" id="A0A6J2UYG5"/>
<name>A0A6J2UYG5_CHACN</name>
<dbReference type="Proteomes" id="UP000504632">
    <property type="component" value="Chromosome 1"/>
</dbReference>
<evidence type="ECO:0000256" key="2">
    <source>
        <dbReference type="ARBA" id="ARBA00022703"/>
    </source>
</evidence>
<dbReference type="SUPFAM" id="SSF56854">
    <property type="entry name" value="Bcl-2 inhibitors of programmed cell death"/>
    <property type="match status" value="1"/>
</dbReference>
<dbReference type="PANTHER" id="PTHR14965:SF1">
    <property type="entry name" value="APOPTOSIS FACILITATOR BCL-2-LIKE PROTEIN 14"/>
    <property type="match status" value="1"/>
</dbReference>